<dbReference type="Gene3D" id="1.10.4080.10">
    <property type="entry name" value="ADP-ribosylation/Crystallin J1"/>
    <property type="match status" value="1"/>
</dbReference>
<evidence type="ECO:0000256" key="7">
    <source>
        <dbReference type="ARBA" id="ARBA00042722"/>
    </source>
</evidence>
<evidence type="ECO:0000256" key="5">
    <source>
        <dbReference type="ARBA" id="ARBA00042398"/>
    </source>
</evidence>
<comment type="catalytic activity">
    <reaction evidence="11">
        <text>alpha-NAD(+) + H2O = ADP-D-ribose + nicotinamide + H(+)</text>
        <dbReference type="Rhea" id="RHEA:68792"/>
        <dbReference type="ChEBI" id="CHEBI:15377"/>
        <dbReference type="ChEBI" id="CHEBI:15378"/>
        <dbReference type="ChEBI" id="CHEBI:17154"/>
        <dbReference type="ChEBI" id="CHEBI:57967"/>
        <dbReference type="ChEBI" id="CHEBI:77017"/>
    </reaction>
</comment>
<evidence type="ECO:0000256" key="2">
    <source>
        <dbReference type="ARBA" id="ARBA00012255"/>
    </source>
</evidence>
<reference evidence="12 13" key="1">
    <citation type="submission" date="2019-01" db="EMBL/GenBank/DDBJ databases">
        <title>Nuclear Genome Assembly of the Microalgal Biofuel strain Nannochloropsis salina CCMP1776.</title>
        <authorList>
            <person name="Hovde B."/>
        </authorList>
    </citation>
    <scope>NUCLEOTIDE SEQUENCE [LARGE SCALE GENOMIC DNA]</scope>
    <source>
        <strain evidence="12 13">CCMP1776</strain>
    </source>
</reference>
<evidence type="ECO:0000313" key="13">
    <source>
        <dbReference type="Proteomes" id="UP000355283"/>
    </source>
</evidence>
<evidence type="ECO:0000256" key="1">
    <source>
        <dbReference type="ARBA" id="ARBA00010702"/>
    </source>
</evidence>
<name>A0A4D9CS22_9STRA</name>
<evidence type="ECO:0000256" key="4">
    <source>
        <dbReference type="ARBA" id="ARBA00041057"/>
    </source>
</evidence>
<evidence type="ECO:0000256" key="6">
    <source>
        <dbReference type="ARBA" id="ARBA00042471"/>
    </source>
</evidence>
<dbReference type="EC" id="3.2.1.143" evidence="2"/>
<protein>
    <recommendedName>
        <fullName evidence="4">ADP-ribosylhydrolase ARH3</fullName>
        <ecNumber evidence="2">3.2.1.143</ecNumber>
    </recommendedName>
    <alternativeName>
        <fullName evidence="5">ADP-ribose glycohydrolase ARH3</fullName>
    </alternativeName>
    <alternativeName>
        <fullName evidence="6">ADP-ribosylhydrolase 3</fullName>
    </alternativeName>
    <alternativeName>
        <fullName evidence="9">O-acetyl-ADP-ribose deacetylase ARH3</fullName>
    </alternativeName>
    <alternativeName>
        <fullName evidence="10">Poly(ADP-ribose) glycohydrolase ARH3</fullName>
    </alternativeName>
    <alternativeName>
        <fullName evidence="8">[Protein ADP-ribosylarginine] hydrolase-like protein 2</fullName>
    </alternativeName>
    <alternativeName>
        <fullName evidence="7">[Protein ADP-ribosylserine] hydrolase</fullName>
    </alternativeName>
</protein>
<dbReference type="InterPro" id="IPR050792">
    <property type="entry name" value="ADP-ribosylglycohydrolase"/>
</dbReference>
<dbReference type="OrthoDB" id="524326at2759"/>
<dbReference type="InterPro" id="IPR005502">
    <property type="entry name" value="Ribosyl_crysJ1"/>
</dbReference>
<dbReference type="InterPro" id="IPR036705">
    <property type="entry name" value="Ribosyl_crysJ1_sf"/>
</dbReference>
<evidence type="ECO:0000256" key="10">
    <source>
        <dbReference type="ARBA" id="ARBA00043193"/>
    </source>
</evidence>
<evidence type="ECO:0000313" key="12">
    <source>
        <dbReference type="EMBL" id="TFJ82012.1"/>
    </source>
</evidence>
<gene>
    <name evidence="12" type="ORF">NSK_006680</name>
</gene>
<keyword evidence="13" id="KW-1185">Reference proteome</keyword>
<dbReference type="PANTHER" id="PTHR16222:SF24">
    <property type="entry name" value="ADP-RIBOSYLHYDROLASE ARH3"/>
    <property type="match status" value="1"/>
</dbReference>
<keyword evidence="3" id="KW-0378">Hydrolase</keyword>
<dbReference type="Pfam" id="PF03747">
    <property type="entry name" value="ADP_ribosyl_GH"/>
    <property type="match status" value="1"/>
</dbReference>
<dbReference type="AlphaFoldDB" id="A0A4D9CS22"/>
<dbReference type="EMBL" id="SDOX01000121">
    <property type="protein sequence ID" value="TFJ82012.1"/>
    <property type="molecule type" value="Genomic_DNA"/>
</dbReference>
<comment type="caution">
    <text evidence="12">The sequence shown here is derived from an EMBL/GenBank/DDBJ whole genome shotgun (WGS) entry which is preliminary data.</text>
</comment>
<evidence type="ECO:0000256" key="11">
    <source>
        <dbReference type="ARBA" id="ARBA00049015"/>
    </source>
</evidence>
<evidence type="ECO:0000256" key="9">
    <source>
        <dbReference type="ARBA" id="ARBA00043187"/>
    </source>
</evidence>
<proteinExistence type="inferred from homology"/>
<dbReference type="GO" id="GO:0004649">
    <property type="term" value="F:poly(ADP-ribose) glycohydrolase activity"/>
    <property type="evidence" value="ECO:0007669"/>
    <property type="project" value="UniProtKB-EC"/>
</dbReference>
<dbReference type="PANTHER" id="PTHR16222">
    <property type="entry name" value="ADP-RIBOSYLGLYCOHYDROLASE"/>
    <property type="match status" value="1"/>
</dbReference>
<evidence type="ECO:0000256" key="8">
    <source>
        <dbReference type="ARBA" id="ARBA00042850"/>
    </source>
</evidence>
<evidence type="ECO:0000256" key="3">
    <source>
        <dbReference type="ARBA" id="ARBA00022801"/>
    </source>
</evidence>
<comment type="similarity">
    <text evidence="1">Belongs to the ADP-ribosylglycohydrolase family.</text>
</comment>
<sequence length="409" mass="44019">MCQQRAKRRNEFFGPRQGRGSYPSCMRVISPGVVGAVAMEALVDKLRGALWGSLIGDALAMPVHWYYDQAQLRRDFGSITDYAAPKTRFAGSIMNLSNTGGGGRGSDTGHIIGDVICHGKRQFWLKGGQYHYHHGLRAGEGTLEASLERLLIRSLSKHGGRLDAGDFLKSYLGFMTTPGSHGDVYAGTCHRMFFANYVKGKDPGQCADNDGHNVDTIDGLVPVIPVALAHLARRLSTPGSADATQALSQDVKDVINVNRKSPSLLPKYGRVYAGMLEACLEGRDLQEVSEAAGRALGLDVPRMMAQTRQDPMCACYIDSAFPTLLYYLHKYGEVGPEEALLRSTNAGGENVARGALLGALVGARHGFEKLPPRWVTGLVGREEVEEEVGGFVEAVVSPGGGEPVCGGER</sequence>
<dbReference type="SUPFAM" id="SSF101478">
    <property type="entry name" value="ADP-ribosylglycohydrolase"/>
    <property type="match status" value="1"/>
</dbReference>
<accession>A0A4D9CS22</accession>
<organism evidence="12 13">
    <name type="scientific">Nannochloropsis salina CCMP1776</name>
    <dbReference type="NCBI Taxonomy" id="1027361"/>
    <lineage>
        <taxon>Eukaryota</taxon>
        <taxon>Sar</taxon>
        <taxon>Stramenopiles</taxon>
        <taxon>Ochrophyta</taxon>
        <taxon>Eustigmatophyceae</taxon>
        <taxon>Eustigmatales</taxon>
        <taxon>Monodopsidaceae</taxon>
        <taxon>Microchloropsis</taxon>
        <taxon>Microchloropsis salina</taxon>
    </lineage>
</organism>
<dbReference type="Proteomes" id="UP000355283">
    <property type="component" value="Unassembled WGS sequence"/>
</dbReference>